<gene>
    <name evidence="1" type="ORF">IEG06_06800</name>
</gene>
<dbReference type="RefSeq" id="WP_191101193.1">
    <property type="nucleotide sequence ID" value="NZ_JACXXH010000003.1"/>
</dbReference>
<evidence type="ECO:0000313" key="1">
    <source>
        <dbReference type="EMBL" id="MBD3863154.1"/>
    </source>
</evidence>
<dbReference type="EMBL" id="JACXXH010000003">
    <property type="protein sequence ID" value="MBD3863154.1"/>
    <property type="molecule type" value="Genomic_DNA"/>
</dbReference>
<organism evidence="1 2">
    <name type="scientific">Olleya marilimosa</name>
    <dbReference type="NCBI Taxonomy" id="272164"/>
    <lineage>
        <taxon>Bacteria</taxon>
        <taxon>Pseudomonadati</taxon>
        <taxon>Bacteroidota</taxon>
        <taxon>Flavobacteriia</taxon>
        <taxon>Flavobacteriales</taxon>
        <taxon>Flavobacteriaceae</taxon>
    </lineage>
</organism>
<dbReference type="Proteomes" id="UP000627521">
    <property type="component" value="Unassembled WGS sequence"/>
</dbReference>
<comment type="caution">
    <text evidence="1">The sequence shown here is derived from an EMBL/GenBank/DDBJ whole genome shotgun (WGS) entry which is preliminary data.</text>
</comment>
<reference evidence="1 2" key="1">
    <citation type="submission" date="2020-09" db="EMBL/GenBank/DDBJ databases">
        <title>Bacillus nautilus sp. nov., Chryseoglobus crepusculi sp. nov, and Psychrobacter noctis sp. nov., isolated from deep-sea sponges from the equatorial Atlantic.</title>
        <authorList>
            <person name="Stennett H.L."/>
            <person name="Williams S.E."/>
        </authorList>
    </citation>
    <scope>NUCLEOTIDE SEQUENCE [LARGE SCALE GENOMIC DNA]</scope>
    <source>
        <strain evidence="1 2">28M-24</strain>
    </source>
</reference>
<name>A0ABR8LVL4_9FLAO</name>
<evidence type="ECO:0000313" key="2">
    <source>
        <dbReference type="Proteomes" id="UP000627521"/>
    </source>
</evidence>
<protein>
    <submittedName>
        <fullName evidence="1">Uncharacterized protein</fullName>
    </submittedName>
</protein>
<accession>A0ABR8LVL4</accession>
<keyword evidence="2" id="KW-1185">Reference proteome</keyword>
<sequence length="109" mass="12320">MVTNTSDQVAIYQQGQLQFGAQGITIILGDQLEENINYSLVGQAEYLVNPNPQLGCHYEFEDTYQGYLTFTKIDTENFILSGTFEFSTVNDDCENADITNGRFDLQYIP</sequence>
<proteinExistence type="predicted"/>